<proteinExistence type="predicted"/>
<gene>
    <name evidence="1" type="ORF">E3U43_002416</name>
</gene>
<accession>A0ACD3QR32</accession>
<dbReference type="Proteomes" id="UP000793456">
    <property type="component" value="Chromosome XV"/>
</dbReference>
<protein>
    <submittedName>
        <fullName evidence="1">Uncharacterized protein</fullName>
    </submittedName>
</protein>
<reference evidence="1" key="1">
    <citation type="submission" date="2018-11" db="EMBL/GenBank/DDBJ databases">
        <title>The sequence and de novo assembly of Larimichthys crocea genome using PacBio and Hi-C technologies.</title>
        <authorList>
            <person name="Xu P."/>
            <person name="Chen B."/>
            <person name="Zhou Z."/>
            <person name="Ke Q."/>
            <person name="Wu Y."/>
            <person name="Bai H."/>
            <person name="Pu F."/>
        </authorList>
    </citation>
    <scope>NUCLEOTIDE SEQUENCE</scope>
    <source>
        <tissue evidence="1">Muscle</tissue>
    </source>
</reference>
<evidence type="ECO:0000313" key="2">
    <source>
        <dbReference type="Proteomes" id="UP000793456"/>
    </source>
</evidence>
<sequence length="112" mass="13002">MATENSIFYPNVDETDKWEEETVTEAMSPPGESLFELFVNFCKERAEDLVMSIRKILIKQEKACSISEPPDMSDEEHKSTEEKVSTWLREQQFGGEDTSEYYSDLESSWSNE</sequence>
<name>A0ACD3QR32_LARCR</name>
<evidence type="ECO:0000313" key="1">
    <source>
        <dbReference type="EMBL" id="TMS09757.1"/>
    </source>
</evidence>
<organism evidence="1 2">
    <name type="scientific">Larimichthys crocea</name>
    <name type="common">Large yellow croaker</name>
    <name type="synonym">Pseudosciaena crocea</name>
    <dbReference type="NCBI Taxonomy" id="215358"/>
    <lineage>
        <taxon>Eukaryota</taxon>
        <taxon>Metazoa</taxon>
        <taxon>Chordata</taxon>
        <taxon>Craniata</taxon>
        <taxon>Vertebrata</taxon>
        <taxon>Euteleostomi</taxon>
        <taxon>Actinopterygii</taxon>
        <taxon>Neopterygii</taxon>
        <taxon>Teleostei</taxon>
        <taxon>Neoteleostei</taxon>
        <taxon>Acanthomorphata</taxon>
        <taxon>Eupercaria</taxon>
        <taxon>Sciaenidae</taxon>
        <taxon>Larimichthys</taxon>
    </lineage>
</organism>
<dbReference type="EMBL" id="CM011688">
    <property type="protein sequence ID" value="TMS09757.1"/>
    <property type="molecule type" value="Genomic_DNA"/>
</dbReference>
<keyword evidence="2" id="KW-1185">Reference proteome</keyword>
<comment type="caution">
    <text evidence="1">The sequence shown here is derived from an EMBL/GenBank/DDBJ whole genome shotgun (WGS) entry which is preliminary data.</text>
</comment>